<organism evidence="5 6">
    <name type="scientific">Glacieibacterium frigidum</name>
    <dbReference type="NCBI Taxonomy" id="2593303"/>
    <lineage>
        <taxon>Bacteria</taxon>
        <taxon>Pseudomonadati</taxon>
        <taxon>Pseudomonadota</taxon>
        <taxon>Alphaproteobacteria</taxon>
        <taxon>Sphingomonadales</taxon>
        <taxon>Sphingosinicellaceae</taxon>
        <taxon>Glacieibacterium</taxon>
    </lineage>
</organism>
<feature type="domain" description="Phospholipid/glycerol acyltransferase" evidence="4">
    <location>
        <begin position="70"/>
        <end position="184"/>
    </location>
</feature>
<dbReference type="Proteomes" id="UP000317894">
    <property type="component" value="Unassembled WGS sequence"/>
</dbReference>
<dbReference type="SUPFAM" id="SSF69593">
    <property type="entry name" value="Glycerol-3-phosphate (1)-acyltransferase"/>
    <property type="match status" value="1"/>
</dbReference>
<dbReference type="AlphaFoldDB" id="A0A552UIZ5"/>
<evidence type="ECO:0000259" key="4">
    <source>
        <dbReference type="SMART" id="SM00563"/>
    </source>
</evidence>
<name>A0A552UIZ5_9SPHN</name>
<protein>
    <submittedName>
        <fullName evidence="5">1-acyl-sn-glycerol-3-phosphate acyltransferase</fullName>
    </submittedName>
</protein>
<dbReference type="CDD" id="cd07989">
    <property type="entry name" value="LPLAT_AGPAT-like"/>
    <property type="match status" value="1"/>
</dbReference>
<dbReference type="GO" id="GO:0006654">
    <property type="term" value="P:phosphatidic acid biosynthetic process"/>
    <property type="evidence" value="ECO:0007669"/>
    <property type="project" value="TreeGrafter"/>
</dbReference>
<evidence type="ECO:0000256" key="1">
    <source>
        <dbReference type="ARBA" id="ARBA00005189"/>
    </source>
</evidence>
<gene>
    <name evidence="5" type="ORF">FMM06_08830</name>
</gene>
<dbReference type="GO" id="GO:0003841">
    <property type="term" value="F:1-acylglycerol-3-phosphate O-acyltransferase activity"/>
    <property type="evidence" value="ECO:0007669"/>
    <property type="project" value="TreeGrafter"/>
</dbReference>
<keyword evidence="6" id="KW-1185">Reference proteome</keyword>
<proteinExistence type="predicted"/>
<dbReference type="Pfam" id="PF01553">
    <property type="entry name" value="Acyltransferase"/>
    <property type="match status" value="1"/>
</dbReference>
<keyword evidence="2 5" id="KW-0808">Transferase</keyword>
<evidence type="ECO:0000256" key="3">
    <source>
        <dbReference type="ARBA" id="ARBA00023315"/>
    </source>
</evidence>
<evidence type="ECO:0000313" key="5">
    <source>
        <dbReference type="EMBL" id="TRW18188.1"/>
    </source>
</evidence>
<accession>A0A552UIZ5</accession>
<keyword evidence="3 5" id="KW-0012">Acyltransferase</keyword>
<sequence>MIAFLRSLVFTVVFYLGSVPIVSVAALTAPVSRPALRYMSKYWSRWFVWTSTHLLGVRLRVEGTVPQHAVIVAAKHQAAYETILTLYLFDDPAVVMKAELLNIPIWGYVARKQGTIPIDRDASTAAMRTMMRAAQVAKTNDRPVVIFAEGTRVPVGEAPELKPGFAGLYRLLKLPVVPVALDSGLVWRKGFVKQAGTITMRFGETIPPGLDRAEIEARVHAAINALNPS</sequence>
<dbReference type="OrthoDB" id="5290997at2"/>
<dbReference type="InterPro" id="IPR002123">
    <property type="entry name" value="Plipid/glycerol_acylTrfase"/>
</dbReference>
<evidence type="ECO:0000313" key="6">
    <source>
        <dbReference type="Proteomes" id="UP000317894"/>
    </source>
</evidence>
<dbReference type="EMBL" id="VJWA01000001">
    <property type="protein sequence ID" value="TRW18188.1"/>
    <property type="molecule type" value="Genomic_DNA"/>
</dbReference>
<dbReference type="PANTHER" id="PTHR10434">
    <property type="entry name" value="1-ACYL-SN-GLYCEROL-3-PHOSPHATE ACYLTRANSFERASE"/>
    <property type="match status" value="1"/>
</dbReference>
<reference evidence="5 6" key="1">
    <citation type="submission" date="2019-07" db="EMBL/GenBank/DDBJ databases">
        <title>Novel species isolated from glacier.</title>
        <authorList>
            <person name="Liu Q."/>
            <person name="Xin Y.-H."/>
        </authorList>
    </citation>
    <scope>NUCLEOTIDE SEQUENCE [LARGE SCALE GENOMIC DNA]</scope>
    <source>
        <strain evidence="5 6">LB1R16</strain>
    </source>
</reference>
<dbReference type="RefSeq" id="WP_144236881.1">
    <property type="nucleotide sequence ID" value="NZ_VJWA01000001.1"/>
</dbReference>
<comment type="pathway">
    <text evidence="1">Lipid metabolism.</text>
</comment>
<comment type="caution">
    <text evidence="5">The sequence shown here is derived from an EMBL/GenBank/DDBJ whole genome shotgun (WGS) entry which is preliminary data.</text>
</comment>
<dbReference type="PANTHER" id="PTHR10434:SF11">
    <property type="entry name" value="1-ACYL-SN-GLYCEROL-3-PHOSPHATE ACYLTRANSFERASE"/>
    <property type="match status" value="1"/>
</dbReference>
<evidence type="ECO:0000256" key="2">
    <source>
        <dbReference type="ARBA" id="ARBA00022679"/>
    </source>
</evidence>
<dbReference type="SMART" id="SM00563">
    <property type="entry name" value="PlsC"/>
    <property type="match status" value="1"/>
</dbReference>